<proteinExistence type="predicted"/>
<gene>
    <name evidence="2" type="ORF">HCUR_00433</name>
</gene>
<name>A0A2S5RAM4_9PROT</name>
<reference evidence="2 3" key="1">
    <citation type="submission" date="2017-11" db="EMBL/GenBank/DDBJ databases">
        <title>Comparative genomic analysis of Holospora spp., intranuclear symbionts of paramecia.</title>
        <authorList>
            <person name="Garushyants S.K."/>
            <person name="Beliavskaya A."/>
            <person name="Malko D.B."/>
            <person name="Logacheva M.D."/>
            <person name="Rautian M.S."/>
            <person name="Gelfand M.S."/>
        </authorList>
    </citation>
    <scope>NUCLEOTIDE SEQUENCE [LARGE SCALE GENOMIC DNA]</scope>
    <source>
        <strain evidence="3">02AZ16</strain>
    </source>
</reference>
<dbReference type="EMBL" id="PHHC01000078">
    <property type="protein sequence ID" value="PPE04242.1"/>
    <property type="molecule type" value="Genomic_DNA"/>
</dbReference>
<dbReference type="Proteomes" id="UP000239425">
    <property type="component" value="Unassembled WGS sequence"/>
</dbReference>
<accession>A0A2S5RAM4</accession>
<keyword evidence="1" id="KW-1133">Transmembrane helix</keyword>
<comment type="caution">
    <text evidence="2">The sequence shown here is derived from an EMBL/GenBank/DDBJ whole genome shotgun (WGS) entry which is preliminary data.</text>
</comment>
<keyword evidence="1" id="KW-0472">Membrane</keyword>
<feature type="transmembrane region" description="Helical" evidence="1">
    <location>
        <begin position="12"/>
        <end position="38"/>
    </location>
</feature>
<organism evidence="2 3">
    <name type="scientific">Holospora curviuscula</name>
    <dbReference type="NCBI Taxonomy" id="1082868"/>
    <lineage>
        <taxon>Bacteria</taxon>
        <taxon>Pseudomonadati</taxon>
        <taxon>Pseudomonadota</taxon>
        <taxon>Alphaproteobacteria</taxon>
        <taxon>Holosporales</taxon>
        <taxon>Holosporaceae</taxon>
        <taxon>Holospora</taxon>
    </lineage>
</organism>
<sequence>MRILVKTLSLSRFLPFIFFLVSLHYGTFWLLSSLAAGFVQYPLSATTIPPLGHPCFKLFASINEAFVAAVLLIKPFLCKPLYAFYSHTSIHPYP</sequence>
<keyword evidence="3" id="KW-1185">Reference proteome</keyword>
<evidence type="ECO:0000313" key="2">
    <source>
        <dbReference type="EMBL" id="PPE04242.1"/>
    </source>
</evidence>
<dbReference type="AlphaFoldDB" id="A0A2S5RAM4"/>
<evidence type="ECO:0000313" key="3">
    <source>
        <dbReference type="Proteomes" id="UP000239425"/>
    </source>
</evidence>
<evidence type="ECO:0000256" key="1">
    <source>
        <dbReference type="SAM" id="Phobius"/>
    </source>
</evidence>
<protein>
    <submittedName>
        <fullName evidence="2">Uncharacterized protein</fullName>
    </submittedName>
</protein>
<keyword evidence="1" id="KW-0812">Transmembrane</keyword>